<evidence type="ECO:0000256" key="8">
    <source>
        <dbReference type="SAM" id="SignalP"/>
    </source>
</evidence>
<keyword evidence="6 7" id="KW-0998">Cell outer membrane</keyword>
<dbReference type="Pfam" id="PF07715">
    <property type="entry name" value="Plug"/>
    <property type="match status" value="1"/>
</dbReference>
<dbReference type="EMBL" id="FQUO01000005">
    <property type="protein sequence ID" value="SHF10911.1"/>
    <property type="molecule type" value="Genomic_DNA"/>
</dbReference>
<dbReference type="Gene3D" id="2.170.130.10">
    <property type="entry name" value="TonB-dependent receptor, plug domain"/>
    <property type="match status" value="1"/>
</dbReference>
<dbReference type="AlphaFoldDB" id="A0A1M4YYN6"/>
<dbReference type="GO" id="GO:0009279">
    <property type="term" value="C:cell outer membrane"/>
    <property type="evidence" value="ECO:0007669"/>
    <property type="project" value="UniProtKB-SubCell"/>
</dbReference>
<name>A0A1M4YYN6_9BACT</name>
<evidence type="ECO:0000256" key="7">
    <source>
        <dbReference type="PROSITE-ProRule" id="PRU01360"/>
    </source>
</evidence>
<evidence type="ECO:0000313" key="10">
    <source>
        <dbReference type="EMBL" id="SHF10911.1"/>
    </source>
</evidence>
<dbReference type="SUPFAM" id="SSF56935">
    <property type="entry name" value="Porins"/>
    <property type="match status" value="1"/>
</dbReference>
<dbReference type="InterPro" id="IPR023996">
    <property type="entry name" value="TonB-dep_OMP_SusC/RagA"/>
</dbReference>
<evidence type="ECO:0000313" key="11">
    <source>
        <dbReference type="Proteomes" id="UP000184368"/>
    </source>
</evidence>
<dbReference type="Proteomes" id="UP000184368">
    <property type="component" value="Unassembled WGS sequence"/>
</dbReference>
<reference evidence="10 11" key="1">
    <citation type="submission" date="2016-11" db="EMBL/GenBank/DDBJ databases">
        <authorList>
            <person name="Jaros S."/>
            <person name="Januszkiewicz K."/>
            <person name="Wedrychowicz H."/>
        </authorList>
    </citation>
    <scope>NUCLEOTIDE SEQUENCE [LARGE SCALE GENOMIC DNA]</scope>
    <source>
        <strain evidence="10 11">DSM 26897</strain>
    </source>
</reference>
<dbReference type="InterPro" id="IPR008969">
    <property type="entry name" value="CarboxyPept-like_regulatory"/>
</dbReference>
<gene>
    <name evidence="10" type="ORF">SAMN05444008_10525</name>
</gene>
<keyword evidence="5 7" id="KW-0472">Membrane</keyword>
<evidence type="ECO:0000256" key="4">
    <source>
        <dbReference type="ARBA" id="ARBA00022692"/>
    </source>
</evidence>
<feature type="signal peptide" evidence="8">
    <location>
        <begin position="1"/>
        <end position="34"/>
    </location>
</feature>
<dbReference type="InterPro" id="IPR037066">
    <property type="entry name" value="Plug_dom_sf"/>
</dbReference>
<keyword evidence="11" id="KW-1185">Reference proteome</keyword>
<dbReference type="PROSITE" id="PS52016">
    <property type="entry name" value="TONB_DEPENDENT_REC_3"/>
    <property type="match status" value="1"/>
</dbReference>
<proteinExistence type="inferred from homology"/>
<organism evidence="10 11">
    <name type="scientific">Cnuella takakiae</name>
    <dbReference type="NCBI Taxonomy" id="1302690"/>
    <lineage>
        <taxon>Bacteria</taxon>
        <taxon>Pseudomonadati</taxon>
        <taxon>Bacteroidota</taxon>
        <taxon>Chitinophagia</taxon>
        <taxon>Chitinophagales</taxon>
        <taxon>Chitinophagaceae</taxon>
        <taxon>Cnuella</taxon>
    </lineage>
</organism>
<evidence type="ECO:0000259" key="9">
    <source>
        <dbReference type="Pfam" id="PF07715"/>
    </source>
</evidence>
<dbReference type="InterPro" id="IPR036942">
    <property type="entry name" value="Beta-barrel_TonB_sf"/>
</dbReference>
<evidence type="ECO:0000256" key="2">
    <source>
        <dbReference type="ARBA" id="ARBA00022448"/>
    </source>
</evidence>
<dbReference type="InterPro" id="IPR039426">
    <property type="entry name" value="TonB-dep_rcpt-like"/>
</dbReference>
<protein>
    <submittedName>
        <fullName evidence="10">TonB-linked outer membrane protein, SusC/RagA family</fullName>
    </submittedName>
</protein>
<comment type="similarity">
    <text evidence="7">Belongs to the TonB-dependent receptor family.</text>
</comment>
<evidence type="ECO:0000256" key="5">
    <source>
        <dbReference type="ARBA" id="ARBA00023136"/>
    </source>
</evidence>
<dbReference type="SUPFAM" id="SSF49464">
    <property type="entry name" value="Carboxypeptidase regulatory domain-like"/>
    <property type="match status" value="1"/>
</dbReference>
<dbReference type="Pfam" id="PF13715">
    <property type="entry name" value="CarbopepD_reg_2"/>
    <property type="match status" value="1"/>
</dbReference>
<feature type="chain" id="PRO_5012296311" evidence="8">
    <location>
        <begin position="35"/>
        <end position="1062"/>
    </location>
</feature>
<keyword evidence="3 7" id="KW-1134">Transmembrane beta strand</keyword>
<evidence type="ECO:0000256" key="6">
    <source>
        <dbReference type="ARBA" id="ARBA00023237"/>
    </source>
</evidence>
<keyword evidence="4 7" id="KW-0812">Transmembrane</keyword>
<dbReference type="STRING" id="1302690.BUE76_22740"/>
<dbReference type="RefSeq" id="WP_073041648.1">
    <property type="nucleotide sequence ID" value="NZ_FQUO01000005.1"/>
</dbReference>
<comment type="subcellular location">
    <subcellularLocation>
        <location evidence="1 7">Cell outer membrane</location>
        <topology evidence="1 7">Multi-pass membrane protein</topology>
    </subcellularLocation>
</comment>
<dbReference type="FunFam" id="2.170.130.10:FF:000003">
    <property type="entry name" value="SusC/RagA family TonB-linked outer membrane protein"/>
    <property type="match status" value="1"/>
</dbReference>
<sequence>MRKFIAKPSGLDKAFLIKPLLVLFLAGSHGAAFAKDRIGKEPTRNNYAFTVRGKVTDDSGNSLSRATITEKGTSNTTSSDAEGNFTINVQGQEAVLVVTFVGYGSKEIAVKGATTGLLVQMSTSSNAMESVIVVGYGTQKKVSSTAAVSTVKGSQLAAVPAANISNSLAGRATGIITRANGGRPGADNATITIRGAATTGNSAPLVVVDGVIRNNINEVDPNNIESVSVLKDAAAVAPFGLGGANGVILITTKRGTTGAPTISFGGYFGDQQPTYLPKMLSAQDYMRLKNEAYRTENPQGTNPPFAPDFIDNYAANHAKDPDKYPLSDALNDVVKKHASIYQGNIQVRGGGQAVKYFAGLSYFKQDGMFDRSTYDRYNFNINLDVNVTPTTTAQFSLNGAMQKTTDVDGGTGQLFRGVYKFIPVAPLRFTNGLWGESSGNAPLGVINSSGYFRQNTNNLLSTIAIEQKLPFIKGLSVKGTANYDPYNYVQKQWHRPFIYWTQNTTTTPYSYTSAFSTQESSAATFAWLNQQYWQQNTLTLQGFLNYSNSFGKHELTGLAVAERRNWKQFDFSGRRNNFAVDIDELSLGSSNKNDFENSGASGTGSQVGYVYRASYAYDKRYLLEASGRYDGHYYFAPGKRWTYLPAFSAGWVISNEKFFERVRFMDYLKLRGSWGKSGNLAGSAFQYQSAYSLRGNAYAFGDGALVQGSFVQRENNPNITWEIGTKTDLAVEANFWKGLLRVEADYFYERRTGMLLAPNIIVPQEYGLSLAQENAGIMDNRGVELMVGTTKRLKNGLQLSLDANFTYAKNKLVQVYENAVTRNDPRRSRTGRRNGAVFGYRSLGLFTTDDDKNKDGVINATDGYNITQFGTLRPGDIRYADLGGANGTPDGKIDSYDEAEIGDPQTPAIIYGINAAASWKGLDLSLLFQGSGMSSFNIYGFMTVAHLNNNSNSAYEYYNNRWTPDNQSSKYPRAYSSPSNNNGQTSDFWLINSAYLRLKTASLGYTLPNNLVSKLRMKSLRVYVTGQNVFTFAKLKFTDPETIGEQGYPIQKTFMVGFNTTF</sequence>
<accession>A0A1M4YYN6</accession>
<keyword evidence="2 7" id="KW-0813">Transport</keyword>
<dbReference type="InterPro" id="IPR023997">
    <property type="entry name" value="TonB-dep_OMP_SusC/RagA_CS"/>
</dbReference>
<dbReference type="InterPro" id="IPR012910">
    <property type="entry name" value="Plug_dom"/>
</dbReference>
<dbReference type="NCBIfam" id="TIGR04057">
    <property type="entry name" value="SusC_RagA_signa"/>
    <property type="match status" value="1"/>
</dbReference>
<dbReference type="Gene3D" id="2.40.170.20">
    <property type="entry name" value="TonB-dependent receptor, beta-barrel domain"/>
    <property type="match status" value="1"/>
</dbReference>
<evidence type="ECO:0000256" key="3">
    <source>
        <dbReference type="ARBA" id="ARBA00022452"/>
    </source>
</evidence>
<dbReference type="NCBIfam" id="TIGR04056">
    <property type="entry name" value="OMP_RagA_SusC"/>
    <property type="match status" value="1"/>
</dbReference>
<dbReference type="Gene3D" id="2.60.40.1120">
    <property type="entry name" value="Carboxypeptidase-like, regulatory domain"/>
    <property type="match status" value="1"/>
</dbReference>
<dbReference type="OrthoDB" id="601301at2"/>
<evidence type="ECO:0000256" key="1">
    <source>
        <dbReference type="ARBA" id="ARBA00004571"/>
    </source>
</evidence>
<feature type="domain" description="TonB-dependent receptor plug" evidence="9">
    <location>
        <begin position="141"/>
        <end position="247"/>
    </location>
</feature>
<keyword evidence="8" id="KW-0732">Signal</keyword>